<evidence type="ECO:0000313" key="4">
    <source>
        <dbReference type="Proteomes" id="UP001301152"/>
    </source>
</evidence>
<accession>A0ABT3QC50</accession>
<comment type="similarity">
    <text evidence="1">Belongs to the pseudomonas-type ThrB family.</text>
</comment>
<dbReference type="Proteomes" id="UP001301152">
    <property type="component" value="Unassembled WGS sequence"/>
</dbReference>
<keyword evidence="4" id="KW-1185">Reference proteome</keyword>
<reference evidence="3 4" key="1">
    <citation type="submission" date="2022-11" db="EMBL/GenBank/DDBJ databases">
        <title>Genome sequencing of Acetobacter type strain.</title>
        <authorList>
            <person name="Heo J."/>
            <person name="Lee D."/>
            <person name="Han B.-H."/>
            <person name="Hong S.-B."/>
            <person name="Kwon S.-W."/>
        </authorList>
    </citation>
    <scope>NUCLEOTIDE SEQUENCE [LARGE SCALE GENOMIC DNA]</scope>
    <source>
        <strain evidence="3 4">KACC 21253</strain>
    </source>
</reference>
<organism evidence="3 4">
    <name type="scientific">Acetobacter thailandicus</name>
    <dbReference type="NCBI Taxonomy" id="1502842"/>
    <lineage>
        <taxon>Bacteria</taxon>
        <taxon>Pseudomonadati</taxon>
        <taxon>Pseudomonadota</taxon>
        <taxon>Alphaproteobacteria</taxon>
        <taxon>Acetobacterales</taxon>
        <taxon>Acetobacteraceae</taxon>
        <taxon>Acetobacter</taxon>
    </lineage>
</organism>
<gene>
    <name evidence="3" type="ORF">OQ497_02620</name>
</gene>
<dbReference type="PANTHER" id="PTHR21064">
    <property type="entry name" value="AMINOGLYCOSIDE PHOSPHOTRANSFERASE DOMAIN-CONTAINING PROTEIN-RELATED"/>
    <property type="match status" value="1"/>
</dbReference>
<dbReference type="RefSeq" id="WP_265792450.1">
    <property type="nucleotide sequence ID" value="NZ_JAPIUZ010000001.1"/>
</dbReference>
<protein>
    <submittedName>
        <fullName evidence="3">Phosphotransferase</fullName>
    </submittedName>
</protein>
<dbReference type="Pfam" id="PF01636">
    <property type="entry name" value="APH"/>
    <property type="match status" value="1"/>
</dbReference>
<evidence type="ECO:0000313" key="3">
    <source>
        <dbReference type="EMBL" id="MCX2562866.1"/>
    </source>
</evidence>
<proteinExistence type="inferred from homology"/>
<dbReference type="InterPro" id="IPR011009">
    <property type="entry name" value="Kinase-like_dom_sf"/>
</dbReference>
<dbReference type="InterPro" id="IPR050249">
    <property type="entry name" value="Pseudomonas-type_ThrB"/>
</dbReference>
<feature type="domain" description="Aminoglycoside phosphotransferase" evidence="2">
    <location>
        <begin position="58"/>
        <end position="292"/>
    </location>
</feature>
<evidence type="ECO:0000256" key="1">
    <source>
        <dbReference type="ARBA" id="ARBA00038240"/>
    </source>
</evidence>
<sequence length="378" mass="40859">MSAAEPGQFGVLGVQTGRDWPCLTAEEIRAVLAHYPGVVPGGTCAWHSMRPFSAAALVTGAGEACLIKRHHSSLRNVAALSEEHAFMQHLAREGVPVCLPCVTAEGTTALAHNDWTYEVFPRAPGEDMYRDVMSWQPYLCPEHAYAAGQALARLHHAAASYSAPDRAAGRALISSMAVIGQADLMAALQAWVPAQPGLAQALRSRSWQEDVQRVLSPWHDRLVPLLPEIVPCGGHGDWHGSNLLWTPQGDIACVLDFGMAGRTCAMFDLATALERSMVDWLAPAQERHVAGQDMAAFLRGYATISPPDDTARALLRAFLPLVHVEFALSEVAYFETLLHDPSSASVAYDDYLLGHAQWFNSAEGQAMLDVCSRRGTGA</sequence>
<dbReference type="SUPFAM" id="SSF56112">
    <property type="entry name" value="Protein kinase-like (PK-like)"/>
    <property type="match status" value="1"/>
</dbReference>
<comment type="caution">
    <text evidence="3">The sequence shown here is derived from an EMBL/GenBank/DDBJ whole genome shotgun (WGS) entry which is preliminary data.</text>
</comment>
<evidence type="ECO:0000259" key="2">
    <source>
        <dbReference type="Pfam" id="PF01636"/>
    </source>
</evidence>
<dbReference type="InterPro" id="IPR002575">
    <property type="entry name" value="Aminoglycoside_PTrfase"/>
</dbReference>
<dbReference type="PANTHER" id="PTHR21064:SF6">
    <property type="entry name" value="AMINOGLYCOSIDE PHOSPHOTRANSFERASE DOMAIN-CONTAINING PROTEIN"/>
    <property type="match status" value="1"/>
</dbReference>
<dbReference type="Gene3D" id="3.90.1200.10">
    <property type="match status" value="1"/>
</dbReference>
<name>A0ABT3QC50_9PROT</name>
<dbReference type="EMBL" id="JAPIUZ010000001">
    <property type="protein sequence ID" value="MCX2562866.1"/>
    <property type="molecule type" value="Genomic_DNA"/>
</dbReference>